<dbReference type="PANTHER" id="PTHR42973:SF13">
    <property type="entry name" value="FAD-BINDING PCMH-TYPE DOMAIN-CONTAINING PROTEIN"/>
    <property type="match status" value="1"/>
</dbReference>
<comment type="caution">
    <text evidence="7">The sequence shown here is derived from an EMBL/GenBank/DDBJ whole genome shotgun (WGS) entry which is preliminary data.</text>
</comment>
<evidence type="ECO:0000256" key="2">
    <source>
        <dbReference type="ARBA" id="ARBA00022630"/>
    </source>
</evidence>
<keyword evidence="4" id="KW-0560">Oxidoreductase</keyword>
<feature type="chain" id="PRO_5046663047" description="FAD-binding PCMH-type domain-containing protein" evidence="5">
    <location>
        <begin position="21"/>
        <end position="486"/>
    </location>
</feature>
<evidence type="ECO:0000256" key="4">
    <source>
        <dbReference type="ARBA" id="ARBA00023002"/>
    </source>
</evidence>
<sequence>MLHLTRILAPLLLWIRFGCTAPSAATSEACKEISTAIPGRVSYPASVAYISETSKYWSTVLREIQPACVVLPTSTEQVAITIQILNRYPDVNFAAKSGGHDPNPGHGSIQDGVLIAMREITGTVYSKDENIVYVRPGGEWNDVFEALDGQGVAVVGGRLGLVGIGGYLLQGGISFLSSQYGLAGDGVKSWEIVLPNGTIANIDAAEQPDLAVALRGSGSQFGIVTRFAMEAHPIGQVWGGIRIYDNKNADQIFEALHNFIPNGPEDPKAAIILTNVDAIGGLNPILIFFFYDGPSAPTDGALADFIKIPYLSSTTKTQSYASLTFTVPYLKDHPEMYDEISKKWKEITAPYLNSPVALASQCSVDFQPFPAKIGAESQKRGGNALGISGDDGDRLLLELQCAWTSASDDSTLHQMSEDITNWLEGKLHEWLADEAMEYPYLPWLMNDAMGDQNVTGKYKDYAKLKSLQAQIDNKGLFKSRAGGFKY</sequence>
<comment type="similarity">
    <text evidence="1">Belongs to the oxygen-dependent FAD-linked oxidoreductase family.</text>
</comment>
<evidence type="ECO:0000256" key="1">
    <source>
        <dbReference type="ARBA" id="ARBA00005466"/>
    </source>
</evidence>
<protein>
    <recommendedName>
        <fullName evidence="6">FAD-binding PCMH-type domain-containing protein</fullName>
    </recommendedName>
</protein>
<dbReference type="Gene3D" id="3.30.465.10">
    <property type="match status" value="1"/>
</dbReference>
<evidence type="ECO:0000313" key="8">
    <source>
        <dbReference type="Proteomes" id="UP001521785"/>
    </source>
</evidence>
<dbReference type="InterPro" id="IPR050416">
    <property type="entry name" value="FAD-linked_Oxidoreductase"/>
</dbReference>
<gene>
    <name evidence="7" type="ORF">SLS60_011610</name>
</gene>
<dbReference type="Pfam" id="PF01565">
    <property type="entry name" value="FAD_binding_4"/>
    <property type="match status" value="1"/>
</dbReference>
<dbReference type="InterPro" id="IPR016169">
    <property type="entry name" value="FAD-bd_PCMH_sub2"/>
</dbReference>
<dbReference type="InterPro" id="IPR036318">
    <property type="entry name" value="FAD-bd_PCMH-like_sf"/>
</dbReference>
<organism evidence="7 8">
    <name type="scientific">Paraconiothyrium brasiliense</name>
    <dbReference type="NCBI Taxonomy" id="300254"/>
    <lineage>
        <taxon>Eukaryota</taxon>
        <taxon>Fungi</taxon>
        <taxon>Dikarya</taxon>
        <taxon>Ascomycota</taxon>
        <taxon>Pezizomycotina</taxon>
        <taxon>Dothideomycetes</taxon>
        <taxon>Pleosporomycetidae</taxon>
        <taxon>Pleosporales</taxon>
        <taxon>Massarineae</taxon>
        <taxon>Didymosphaeriaceae</taxon>
        <taxon>Paraconiothyrium</taxon>
    </lineage>
</organism>
<dbReference type="PROSITE" id="PS51387">
    <property type="entry name" value="FAD_PCMH"/>
    <property type="match status" value="1"/>
</dbReference>
<keyword evidence="5" id="KW-0732">Signal</keyword>
<dbReference type="EMBL" id="JAKJXO020000022">
    <property type="protein sequence ID" value="KAL1592018.1"/>
    <property type="molecule type" value="Genomic_DNA"/>
</dbReference>
<proteinExistence type="inferred from homology"/>
<dbReference type="Proteomes" id="UP001521785">
    <property type="component" value="Unassembled WGS sequence"/>
</dbReference>
<feature type="signal peptide" evidence="5">
    <location>
        <begin position="1"/>
        <end position="20"/>
    </location>
</feature>
<feature type="domain" description="FAD-binding PCMH-type" evidence="6">
    <location>
        <begin position="62"/>
        <end position="234"/>
    </location>
</feature>
<dbReference type="InterPro" id="IPR006094">
    <property type="entry name" value="Oxid_FAD_bind_N"/>
</dbReference>
<keyword evidence="2" id="KW-0285">Flavoprotein</keyword>
<keyword evidence="8" id="KW-1185">Reference proteome</keyword>
<dbReference type="PANTHER" id="PTHR42973">
    <property type="entry name" value="BINDING OXIDOREDUCTASE, PUTATIVE (AFU_ORTHOLOGUE AFUA_1G17690)-RELATED"/>
    <property type="match status" value="1"/>
</dbReference>
<evidence type="ECO:0000313" key="7">
    <source>
        <dbReference type="EMBL" id="KAL1592018.1"/>
    </source>
</evidence>
<evidence type="ECO:0000256" key="5">
    <source>
        <dbReference type="SAM" id="SignalP"/>
    </source>
</evidence>
<evidence type="ECO:0000259" key="6">
    <source>
        <dbReference type="PROSITE" id="PS51387"/>
    </source>
</evidence>
<keyword evidence="3" id="KW-0274">FAD</keyword>
<evidence type="ECO:0000256" key="3">
    <source>
        <dbReference type="ARBA" id="ARBA00022827"/>
    </source>
</evidence>
<name>A0ABR3QIZ2_9PLEO</name>
<dbReference type="SUPFAM" id="SSF56176">
    <property type="entry name" value="FAD-binding/transporter-associated domain-like"/>
    <property type="match status" value="1"/>
</dbReference>
<reference evidence="7 8" key="1">
    <citation type="submission" date="2024-02" db="EMBL/GenBank/DDBJ databases">
        <title>De novo assembly and annotation of 12 fungi associated with fruit tree decline syndrome in Ontario, Canada.</title>
        <authorList>
            <person name="Sulman M."/>
            <person name="Ellouze W."/>
            <person name="Ilyukhin E."/>
        </authorList>
    </citation>
    <scope>NUCLEOTIDE SEQUENCE [LARGE SCALE GENOMIC DNA]</scope>
    <source>
        <strain evidence="7 8">M42-189</strain>
    </source>
</reference>
<accession>A0ABR3QIZ2</accession>
<dbReference type="InterPro" id="IPR016166">
    <property type="entry name" value="FAD-bd_PCMH"/>
</dbReference>